<evidence type="ECO:0000256" key="1">
    <source>
        <dbReference type="SAM" id="SignalP"/>
    </source>
</evidence>
<reference evidence="3" key="1">
    <citation type="journal article" date="2019" name="Int. J. Syst. Evol. Microbiol.">
        <title>The Global Catalogue of Microorganisms (GCM) 10K type strain sequencing project: providing services to taxonomists for standard genome sequencing and annotation.</title>
        <authorList>
            <consortium name="The Broad Institute Genomics Platform"/>
            <consortium name="The Broad Institute Genome Sequencing Center for Infectious Disease"/>
            <person name="Wu L."/>
            <person name="Ma J."/>
        </authorList>
    </citation>
    <scope>NUCLEOTIDE SEQUENCE [LARGE SCALE GENOMIC DNA]</scope>
    <source>
        <strain evidence="3">JCM 16021</strain>
    </source>
</reference>
<accession>A0ABP5JK82</accession>
<keyword evidence="3" id="KW-1185">Reference proteome</keyword>
<evidence type="ECO:0000313" key="3">
    <source>
        <dbReference type="Proteomes" id="UP001500575"/>
    </source>
</evidence>
<name>A0ABP5JK82_9ACTN</name>
<feature type="signal peptide" evidence="1">
    <location>
        <begin position="1"/>
        <end position="32"/>
    </location>
</feature>
<comment type="caution">
    <text evidence="2">The sequence shown here is derived from an EMBL/GenBank/DDBJ whole genome shotgun (WGS) entry which is preliminary data.</text>
</comment>
<proteinExistence type="predicted"/>
<dbReference type="Proteomes" id="UP001500575">
    <property type="component" value="Unassembled WGS sequence"/>
</dbReference>
<organism evidence="2 3">
    <name type="scientific">Nocardioides bigeumensis</name>
    <dbReference type="NCBI Taxonomy" id="433657"/>
    <lineage>
        <taxon>Bacteria</taxon>
        <taxon>Bacillati</taxon>
        <taxon>Actinomycetota</taxon>
        <taxon>Actinomycetes</taxon>
        <taxon>Propionibacteriales</taxon>
        <taxon>Nocardioidaceae</taxon>
        <taxon>Nocardioides</taxon>
    </lineage>
</organism>
<evidence type="ECO:0000313" key="2">
    <source>
        <dbReference type="EMBL" id="GAA2116535.1"/>
    </source>
</evidence>
<protein>
    <submittedName>
        <fullName evidence="2">Uncharacterized protein</fullName>
    </submittedName>
</protein>
<dbReference type="RefSeq" id="WP_344302209.1">
    <property type="nucleotide sequence ID" value="NZ_BAAAQQ010000002.1"/>
</dbReference>
<keyword evidence="1" id="KW-0732">Signal</keyword>
<dbReference type="EMBL" id="BAAAQQ010000002">
    <property type="protein sequence ID" value="GAA2116535.1"/>
    <property type="molecule type" value="Genomic_DNA"/>
</dbReference>
<gene>
    <name evidence="2" type="ORF">GCM10009843_06790</name>
</gene>
<feature type="chain" id="PRO_5045156235" evidence="1">
    <location>
        <begin position="33"/>
        <end position="285"/>
    </location>
</feature>
<sequence>MSAPKYRAALASLALAGAASLTVVAASAPAQAATAPVPVSISKGHVVTMPTTLQPGVTEFTVSTKRKRADFQLVIPAAGYTPQEAARDIEKGLDRGKVKPLKRFEANVTLAGGTAAMADHPGTLVVTLTPGTYWALDVGTTDPAKFLPVTVTGADTGNVMPASAQIKAKSAAKWAGSPKSIPNKGLLTFKNAATQNHFVEMVKLKKGKSLSDFKKWFLSETGPSGPPPVDFNKGLSMGVVSPGLSETVSYKLPKGNYVMLCFWPDASMGGMPHAFMGMIRGIKLK</sequence>